<dbReference type="EMBL" id="JBHSIU010000053">
    <property type="protein sequence ID" value="MFC5003573.1"/>
    <property type="molecule type" value="Genomic_DNA"/>
</dbReference>
<dbReference type="InterPro" id="IPR012938">
    <property type="entry name" value="Glc/Sorbosone_DH"/>
</dbReference>
<dbReference type="InterPro" id="IPR035986">
    <property type="entry name" value="PKD_dom_sf"/>
</dbReference>
<dbReference type="SUPFAM" id="SSF50952">
    <property type="entry name" value="Soluble quinoprotein glucose dehydrogenase"/>
    <property type="match status" value="1"/>
</dbReference>
<evidence type="ECO:0000256" key="3">
    <source>
        <dbReference type="ARBA" id="ARBA00030238"/>
    </source>
</evidence>
<dbReference type="SMART" id="SM00089">
    <property type="entry name" value="PKD"/>
    <property type="match status" value="1"/>
</dbReference>
<feature type="domain" description="PKD" evidence="5">
    <location>
        <begin position="475"/>
        <end position="565"/>
    </location>
</feature>
<protein>
    <recommendedName>
        <fullName evidence="2">alpha-amylase</fullName>
        <ecNumber evidence="2">3.2.1.1</ecNumber>
    </recommendedName>
    <alternativeName>
        <fullName evidence="3">1,4-alpha-D-glucan glucanohydrolase</fullName>
    </alternativeName>
</protein>
<feature type="signal peptide" evidence="4">
    <location>
        <begin position="1"/>
        <end position="32"/>
    </location>
</feature>
<evidence type="ECO:0000256" key="4">
    <source>
        <dbReference type="SAM" id="SignalP"/>
    </source>
</evidence>
<dbReference type="InterPro" id="IPR011041">
    <property type="entry name" value="Quinoprot_gluc/sorb_DH_b-prop"/>
</dbReference>
<comment type="catalytic activity">
    <reaction evidence="1">
        <text>Endohydrolysis of (1-&gt;4)-alpha-D-glucosidic linkages in polysaccharides containing three or more (1-&gt;4)-alpha-linked D-glucose units.</text>
        <dbReference type="EC" id="3.2.1.1"/>
    </reaction>
</comment>
<accession>A0ABV9W8E7</accession>
<gene>
    <name evidence="6" type="ORF">ACFPIJ_37845</name>
</gene>
<dbReference type="SUPFAM" id="SSF49452">
    <property type="entry name" value="Starch-binding domain-like"/>
    <property type="match status" value="1"/>
</dbReference>
<evidence type="ECO:0000313" key="6">
    <source>
        <dbReference type="EMBL" id="MFC5003573.1"/>
    </source>
</evidence>
<reference evidence="7" key="1">
    <citation type="journal article" date="2019" name="Int. J. Syst. Evol. Microbiol.">
        <title>The Global Catalogue of Microorganisms (GCM) 10K type strain sequencing project: providing services to taxonomists for standard genome sequencing and annotation.</title>
        <authorList>
            <consortium name="The Broad Institute Genomics Platform"/>
            <consortium name="The Broad Institute Genome Sequencing Center for Infectious Disease"/>
            <person name="Wu L."/>
            <person name="Ma J."/>
        </authorList>
    </citation>
    <scope>NUCLEOTIDE SEQUENCE [LARGE SCALE GENOMIC DNA]</scope>
    <source>
        <strain evidence="7">CGMCC 4.7152</strain>
    </source>
</reference>
<dbReference type="Gene3D" id="2.120.10.30">
    <property type="entry name" value="TolB, C-terminal domain"/>
    <property type="match status" value="1"/>
</dbReference>
<evidence type="ECO:0000313" key="7">
    <source>
        <dbReference type="Proteomes" id="UP001595912"/>
    </source>
</evidence>
<dbReference type="InterPro" id="IPR000601">
    <property type="entry name" value="PKD_dom"/>
</dbReference>
<keyword evidence="4" id="KW-0732">Signal</keyword>
<evidence type="ECO:0000256" key="2">
    <source>
        <dbReference type="ARBA" id="ARBA00012595"/>
    </source>
</evidence>
<evidence type="ECO:0000256" key="1">
    <source>
        <dbReference type="ARBA" id="ARBA00000548"/>
    </source>
</evidence>
<dbReference type="Pfam" id="PF18911">
    <property type="entry name" value="PKD_4"/>
    <property type="match status" value="1"/>
</dbReference>
<dbReference type="InterPro" id="IPR022409">
    <property type="entry name" value="PKD/Chitinase_dom"/>
</dbReference>
<dbReference type="Gene3D" id="2.60.40.10">
    <property type="entry name" value="Immunoglobulins"/>
    <property type="match status" value="2"/>
</dbReference>
<dbReference type="InterPro" id="IPR013783">
    <property type="entry name" value="Ig-like_fold"/>
</dbReference>
<sequence>MSIRRRTVRAFLAAVLTASVFVPLTSAPEAAAATMPTGFQEQVVYSGLTNPTNIEFSPDGRVFVAEKSGLIKVFDSLADTTPDVFADLRTNVHDQWDRGLLGLALAPGFPTNPWVYVLYTYDALPGGAAPKWNDVCPDINNGSCIVTGRLSRLQANGNQMTGAEQVLITDWCQQYPSHSIGDLHFGADGALYASSGDGASFSATDYGQFANGCGDPPSAAGTALTPPTAEGGALRAQDIRTTADPTGLNGTIIRIDPSTGAALPTNPNFASADANARRIVAYGMRNPFRFNIKPGTNEVWSGEVGWNTYEEINRVQNPVASTIGNYGWPCIEGPSPQSGYDGANLNLCEPMYGATPSVPNVQPYFAWNHSSKVVTGETCPSGSSSSSGVAFYPDSGPYPAAYRGAMFFSDYSRDCIWAMMPATAGGLPSTSNIITFSAGAANPVDLAIGPGSELYYVDLGGTVRRIRYYAGNQPPVAAITTNRTSGGTPLAVTFSGATSSDADPADQGLLTYAWDFTNDGTLDTPNNAASVTANYTYTTPGTYTARLRVTDTLGVTNDKTVTITAGNDAPTAIIDTPAASFTWAVGNQINFTGRATDPQQGTLPASALSWTIILHHCSSPGVCHEHPMQTLNGVAGGTLTAPDHEYPSYLEFRLTATDSGGLTSTTTVNVQPKTVDLTFVSNPAGLNLTVGATSQTAPFTRTVIQGSTNTVSAPTPQLVNNVPAAFGSWSDSGAQTHVITAPATNTTYTATYTSSCVDAFGYVCSAAPRAFVPADGTVLPLTGDDNLSQISLPFGFKFYGTTYNSAWIDTNGRLSFANQGASTTAHGAIPSTATPNSSVYAYWTDLVVDGSASVRTATIGSAPNRQFVVEWRNAYQYGFTSRRINAEAILYENGDVVTNYSGIDNTAEAGASSTVGIENAAGTVGIQYSNNTSALQNGMGVLFKAPGGGGEEPPPVTGTVTGTVTNQGTGTPVAGATVTLTPGGASKTTAANGTYTFTNVAAGSYTVTASIGSGGQCGGGGASAPVTVAAGSTTVNLALTQGADAFGYTCADGTRAFIDGDTPLTLTGDDSIVQLTTPFPVKLYGTSYNSVWVDTNGKASFVNPGAANADHTTLPTTAAPNATVYPFWSDLVVDGQSSVRTATTGAAPNRAYVIEWRNVYIYGNLSRRLTFEAVFYENGDIAFAYKDLDNAFEQGSNATVGIENAAGTVAYQYANNQPVLVSGNGVLFHPPA</sequence>
<feature type="chain" id="PRO_5047421479" description="alpha-amylase" evidence="4">
    <location>
        <begin position="33"/>
        <end position="1232"/>
    </location>
</feature>
<dbReference type="InterPro" id="IPR013784">
    <property type="entry name" value="Carb-bd-like_fold"/>
</dbReference>
<dbReference type="Gene3D" id="2.60.40.1120">
    <property type="entry name" value="Carboxypeptidase-like, regulatory domain"/>
    <property type="match status" value="1"/>
</dbReference>
<dbReference type="Proteomes" id="UP001595912">
    <property type="component" value="Unassembled WGS sequence"/>
</dbReference>
<dbReference type="Pfam" id="PF13620">
    <property type="entry name" value="CarboxypepD_reg"/>
    <property type="match status" value="1"/>
</dbReference>
<evidence type="ECO:0000259" key="5">
    <source>
        <dbReference type="PROSITE" id="PS50093"/>
    </source>
</evidence>
<organism evidence="6 7">
    <name type="scientific">Dactylosporangium cerinum</name>
    <dbReference type="NCBI Taxonomy" id="1434730"/>
    <lineage>
        <taxon>Bacteria</taxon>
        <taxon>Bacillati</taxon>
        <taxon>Actinomycetota</taxon>
        <taxon>Actinomycetes</taxon>
        <taxon>Micromonosporales</taxon>
        <taxon>Micromonosporaceae</taxon>
        <taxon>Dactylosporangium</taxon>
    </lineage>
</organism>
<dbReference type="Pfam" id="PF07995">
    <property type="entry name" value="GSDH"/>
    <property type="match status" value="2"/>
</dbReference>
<dbReference type="InterPro" id="IPR011042">
    <property type="entry name" value="6-blade_b-propeller_TolB-like"/>
</dbReference>
<dbReference type="PANTHER" id="PTHR19328">
    <property type="entry name" value="HEDGEHOG-INTERACTING PROTEIN"/>
    <property type="match status" value="1"/>
</dbReference>
<dbReference type="PANTHER" id="PTHR19328:SF13">
    <property type="entry name" value="HIPL1 PROTEIN"/>
    <property type="match status" value="1"/>
</dbReference>
<dbReference type="PROSITE" id="PS50093">
    <property type="entry name" value="PKD"/>
    <property type="match status" value="1"/>
</dbReference>
<proteinExistence type="predicted"/>
<name>A0ABV9W8E7_9ACTN</name>
<dbReference type="RefSeq" id="WP_380122654.1">
    <property type="nucleotide sequence ID" value="NZ_JBHSIU010000053.1"/>
</dbReference>
<dbReference type="SUPFAM" id="SSF49299">
    <property type="entry name" value="PKD domain"/>
    <property type="match status" value="1"/>
</dbReference>
<dbReference type="EC" id="3.2.1.1" evidence="2"/>
<comment type="caution">
    <text evidence="6">The sequence shown here is derived from an EMBL/GenBank/DDBJ whole genome shotgun (WGS) entry which is preliminary data.</text>
</comment>
<keyword evidence="7" id="KW-1185">Reference proteome</keyword>